<evidence type="ECO:0000313" key="4">
    <source>
        <dbReference type="EMBL" id="CAD9498510.1"/>
    </source>
</evidence>
<name>A0A7S2MRQ9_9EUKA</name>
<organism evidence="4">
    <name type="scientific">Haptolina brevifila</name>
    <dbReference type="NCBI Taxonomy" id="156173"/>
    <lineage>
        <taxon>Eukaryota</taxon>
        <taxon>Haptista</taxon>
        <taxon>Haptophyta</taxon>
        <taxon>Prymnesiophyceae</taxon>
        <taxon>Prymnesiales</taxon>
        <taxon>Prymnesiaceae</taxon>
        <taxon>Haptolina</taxon>
    </lineage>
</organism>
<proteinExistence type="predicted"/>
<evidence type="ECO:0000256" key="3">
    <source>
        <dbReference type="SAM" id="SignalP"/>
    </source>
</evidence>
<keyword evidence="2" id="KW-0472">Membrane</keyword>
<keyword evidence="2" id="KW-1133">Transmembrane helix</keyword>
<dbReference type="EMBL" id="HBGU01052492">
    <property type="protein sequence ID" value="CAD9498510.1"/>
    <property type="molecule type" value="Transcribed_RNA"/>
</dbReference>
<evidence type="ECO:0000256" key="1">
    <source>
        <dbReference type="SAM" id="MobiDB-lite"/>
    </source>
</evidence>
<reference evidence="4" key="1">
    <citation type="submission" date="2021-01" db="EMBL/GenBank/DDBJ databases">
        <authorList>
            <person name="Corre E."/>
            <person name="Pelletier E."/>
            <person name="Niang G."/>
            <person name="Scheremetjew M."/>
            <person name="Finn R."/>
            <person name="Kale V."/>
            <person name="Holt S."/>
            <person name="Cochrane G."/>
            <person name="Meng A."/>
            <person name="Brown T."/>
            <person name="Cohen L."/>
        </authorList>
    </citation>
    <scope>NUCLEOTIDE SEQUENCE</scope>
    <source>
        <strain evidence="4">UTEX LB 985</strain>
    </source>
</reference>
<evidence type="ECO:0000256" key="2">
    <source>
        <dbReference type="SAM" id="Phobius"/>
    </source>
</evidence>
<feature type="transmembrane region" description="Helical" evidence="2">
    <location>
        <begin position="228"/>
        <end position="252"/>
    </location>
</feature>
<feature type="signal peptide" evidence="3">
    <location>
        <begin position="1"/>
        <end position="18"/>
    </location>
</feature>
<sequence>MVLTKTILLGLTMPFANGFYLEWYHECYGNAKPNHAPGSKERMLVHIRNWLGDNTTLSGPPTLRQLGGGCSVGIAPCATNTELLSQDVGLLVATQRCLPSLPDGILLFRFADQSSCLVLHDEIATASSSEAIQSAASPYVFTNVIGFLGKDECVDANDVYDSGTPCAKDQFRRHSRVTYLGMSASVDDGIDCNTCQQSVSCPILSPKGPPSPPTLPNALRGPGLPLDWVIAVAVAVPVGVLMLVGAAAKAFVRKCRGRSRRRERQPHVAMEVTKTSSGSASALDSTGVRTSGEVAVVEEASPLAPSSL</sequence>
<feature type="region of interest" description="Disordered" evidence="1">
    <location>
        <begin position="257"/>
        <end position="308"/>
    </location>
</feature>
<dbReference type="AlphaFoldDB" id="A0A7S2MRQ9"/>
<feature type="chain" id="PRO_5031462046" evidence="3">
    <location>
        <begin position="19"/>
        <end position="308"/>
    </location>
</feature>
<keyword evidence="3" id="KW-0732">Signal</keyword>
<accession>A0A7S2MRQ9</accession>
<protein>
    <submittedName>
        <fullName evidence="4">Uncharacterized protein</fullName>
    </submittedName>
</protein>
<keyword evidence="2" id="KW-0812">Transmembrane</keyword>
<feature type="compositionally biased region" description="Polar residues" evidence="1">
    <location>
        <begin position="273"/>
        <end position="289"/>
    </location>
</feature>
<gene>
    <name evidence="4" type="ORF">CBRE1094_LOCUS28652</name>
</gene>